<dbReference type="InterPro" id="IPR038005">
    <property type="entry name" value="RX-like_CC"/>
</dbReference>
<dbReference type="FunFam" id="1.10.8.430:FF:000003">
    <property type="entry name" value="Probable disease resistance protein At5g66910"/>
    <property type="match status" value="1"/>
</dbReference>
<keyword evidence="2" id="KW-0547">Nucleotide-binding</keyword>
<sequence>MDESVVSFVVERFGDLLIQEAVFLHGVSGQVQSMQAEMKRMQCFLKDADAIQEKNERVRNWVAEIRDVAYDAEDVIDRFILKVSSRRRGGLKGVLKRYVCIFDEWIELHKVGKKMEVIQAKIHDITNSLQNYGIRSIDHEGEGTSSTNESQQELRRSYPHVEEDDVIGLEKDTEALVEELIKEEVQRRVVSIVGMGGLGKTTLAKKVYNHNVIRRHFDCTAWVFISQQCRTRDVIQGILKRVTYTDNPDKNMTDEELVEKLYRNLEEKRYLVVLDDIWSTDAWDRLRPGFPHGKTGSKVLLTTRNKAVAAHADSWSVPYELRYLTEEESWELLCNKAFPKNLSPGCPPGFEQFKQEIVEKCGGLPLAVVVVGGLLAKKKSLDEWEMVISNISPHLNKGKQDQVLGILALSFNNLPYHLKPCFLYLGMFPEDFAIPVGKLIKLWISEGFVPQPQQRAGGETMEEMAKLYLEELIHRCMVQVGERSSTRGIKTCRVHDLMRDLCLLKAREYNFLEIYNQENMEVDNSNSVAVSIAKSRRFAIHFGEQRCDTNLFGREALNLRSLLLFVPRSRFGLDLIRKKQVKNMYKDFKLLRVLEMERAVVVEGLPTEIGNLIHLRYLGLKYTEIQKLPRSIGKLRSLQTLDLRIFGTEVPDVIWKMERLRHLYLPFSQSNTELRIDTLRNLQTLKSVKAGSWIEKGHLAKLTNIRRLRIDDISSSEQAKAVLESPVMDRLLSLSLDRLWLTFPSLTPLRRCHHLSKLRLVGRMQPHSCDFLPPNLCKLSLRLSSLEQDQIATLEKMTNLRILSLYDGSYMRKEMISSAQGFPQLELLQLLLISDLQEWRMEEGAMPRLRRLVIHGCHNLKMVPEGLRFLTTLRELEIIGIRVFEDRLRPGGADYYKVQHISSITLSNTQEV</sequence>
<protein>
    <submittedName>
        <fullName evidence="9">Uncharacterized protein</fullName>
    </submittedName>
</protein>
<evidence type="ECO:0000259" key="5">
    <source>
        <dbReference type="Pfam" id="PF00931"/>
    </source>
</evidence>
<reference evidence="9 10" key="1">
    <citation type="submission" date="2020-04" db="EMBL/GenBank/DDBJ databases">
        <title>Plant Genome Project.</title>
        <authorList>
            <person name="Zhang R.-G."/>
        </authorList>
    </citation>
    <scope>NUCLEOTIDE SEQUENCE [LARGE SCALE GENOMIC DNA]</scope>
    <source>
        <strain evidence="9">YNK0</strain>
        <tissue evidence="9">Leaf</tissue>
    </source>
</reference>
<dbReference type="PRINTS" id="PR00364">
    <property type="entry name" value="DISEASERSIST"/>
</dbReference>
<dbReference type="InterPro" id="IPR002182">
    <property type="entry name" value="NB-ARC"/>
</dbReference>
<dbReference type="Gene3D" id="1.10.8.430">
    <property type="entry name" value="Helical domain of apoptotic protease-activating factors"/>
    <property type="match status" value="1"/>
</dbReference>
<dbReference type="Pfam" id="PF23598">
    <property type="entry name" value="LRR_14"/>
    <property type="match status" value="1"/>
</dbReference>
<evidence type="ECO:0000256" key="2">
    <source>
        <dbReference type="ARBA" id="ARBA00022741"/>
    </source>
</evidence>
<dbReference type="PANTHER" id="PTHR23155:SF1193">
    <property type="entry name" value="DISEASE RESISTANCE PROTEIN RPP13-RELATED"/>
    <property type="match status" value="1"/>
</dbReference>
<keyword evidence="10" id="KW-1185">Reference proteome</keyword>
<accession>A0A834Y7U0</accession>
<dbReference type="Pfam" id="PF18052">
    <property type="entry name" value="Rx_N"/>
    <property type="match status" value="1"/>
</dbReference>
<dbReference type="Gene3D" id="3.40.50.300">
    <property type="entry name" value="P-loop containing nucleotide triphosphate hydrolases"/>
    <property type="match status" value="1"/>
</dbReference>
<evidence type="ECO:0000259" key="8">
    <source>
        <dbReference type="Pfam" id="PF23598"/>
    </source>
</evidence>
<evidence type="ECO:0000313" key="9">
    <source>
        <dbReference type="EMBL" id="KAF8369848.1"/>
    </source>
</evidence>
<feature type="domain" description="NB-ARC" evidence="5">
    <location>
        <begin position="170"/>
        <end position="342"/>
    </location>
</feature>
<keyword evidence="1" id="KW-0677">Repeat</keyword>
<dbReference type="Gene3D" id="1.20.5.4130">
    <property type="match status" value="1"/>
</dbReference>
<dbReference type="InterPro" id="IPR042197">
    <property type="entry name" value="Apaf_helical"/>
</dbReference>
<dbReference type="SUPFAM" id="SSF52058">
    <property type="entry name" value="L domain-like"/>
    <property type="match status" value="1"/>
</dbReference>
<feature type="domain" description="Disease resistance N-terminal" evidence="6">
    <location>
        <begin position="5"/>
        <end position="88"/>
    </location>
</feature>
<dbReference type="Proteomes" id="UP000655225">
    <property type="component" value="Unassembled WGS sequence"/>
</dbReference>
<dbReference type="PANTHER" id="PTHR23155">
    <property type="entry name" value="DISEASE RESISTANCE PROTEIN RP"/>
    <property type="match status" value="1"/>
</dbReference>
<dbReference type="InterPro" id="IPR055414">
    <property type="entry name" value="LRR_R13L4/SHOC2-like"/>
</dbReference>
<dbReference type="GO" id="GO:0043531">
    <property type="term" value="F:ADP binding"/>
    <property type="evidence" value="ECO:0007669"/>
    <property type="project" value="InterPro"/>
</dbReference>
<feature type="region of interest" description="Disordered" evidence="4">
    <location>
        <begin position="137"/>
        <end position="158"/>
    </location>
</feature>
<organism evidence="9 10">
    <name type="scientific">Tetracentron sinense</name>
    <name type="common">Spur-leaf</name>
    <dbReference type="NCBI Taxonomy" id="13715"/>
    <lineage>
        <taxon>Eukaryota</taxon>
        <taxon>Viridiplantae</taxon>
        <taxon>Streptophyta</taxon>
        <taxon>Embryophyta</taxon>
        <taxon>Tracheophyta</taxon>
        <taxon>Spermatophyta</taxon>
        <taxon>Magnoliopsida</taxon>
        <taxon>Trochodendrales</taxon>
        <taxon>Trochodendraceae</taxon>
        <taxon>Tetracentron</taxon>
    </lineage>
</organism>
<dbReference type="Gene3D" id="3.80.10.10">
    <property type="entry name" value="Ribonuclease Inhibitor"/>
    <property type="match status" value="1"/>
</dbReference>
<dbReference type="InterPro" id="IPR036388">
    <property type="entry name" value="WH-like_DNA-bd_sf"/>
</dbReference>
<dbReference type="InterPro" id="IPR058922">
    <property type="entry name" value="WHD_DRP"/>
</dbReference>
<evidence type="ECO:0000256" key="3">
    <source>
        <dbReference type="ARBA" id="ARBA00022821"/>
    </source>
</evidence>
<dbReference type="InterPro" id="IPR032675">
    <property type="entry name" value="LRR_dom_sf"/>
</dbReference>
<evidence type="ECO:0000313" key="10">
    <source>
        <dbReference type="Proteomes" id="UP000655225"/>
    </source>
</evidence>
<dbReference type="OMA" id="MENQDSQ"/>
<dbReference type="InterPro" id="IPR027417">
    <property type="entry name" value="P-loop_NTPase"/>
</dbReference>
<proteinExistence type="predicted"/>
<dbReference type="AlphaFoldDB" id="A0A834Y7U0"/>
<dbReference type="InterPro" id="IPR044974">
    <property type="entry name" value="Disease_R_plants"/>
</dbReference>
<dbReference type="InterPro" id="IPR041118">
    <property type="entry name" value="Rx_N"/>
</dbReference>
<dbReference type="Pfam" id="PF00931">
    <property type="entry name" value="NB-ARC"/>
    <property type="match status" value="1"/>
</dbReference>
<dbReference type="SUPFAM" id="SSF52540">
    <property type="entry name" value="P-loop containing nucleoside triphosphate hydrolases"/>
    <property type="match status" value="1"/>
</dbReference>
<dbReference type="EMBL" id="JABCRI010000449">
    <property type="protein sequence ID" value="KAF8369848.1"/>
    <property type="molecule type" value="Genomic_DNA"/>
</dbReference>
<dbReference type="OrthoDB" id="646178at2759"/>
<dbReference type="FunFam" id="1.10.10.10:FF:000322">
    <property type="entry name" value="Probable disease resistance protein At1g63360"/>
    <property type="match status" value="1"/>
</dbReference>
<dbReference type="FunFam" id="3.40.50.300:FF:001091">
    <property type="entry name" value="Probable disease resistance protein At1g61300"/>
    <property type="match status" value="1"/>
</dbReference>
<gene>
    <name evidence="9" type="ORF">HHK36_032126</name>
</gene>
<dbReference type="Gene3D" id="1.10.10.10">
    <property type="entry name" value="Winged helix-like DNA-binding domain superfamily/Winged helix DNA-binding domain"/>
    <property type="match status" value="1"/>
</dbReference>
<feature type="domain" description="Disease resistance R13L4/SHOC-2-like LRR" evidence="8">
    <location>
        <begin position="584"/>
        <end position="877"/>
    </location>
</feature>
<dbReference type="GO" id="GO:0098542">
    <property type="term" value="P:defense response to other organism"/>
    <property type="evidence" value="ECO:0007669"/>
    <property type="project" value="TreeGrafter"/>
</dbReference>
<comment type="caution">
    <text evidence="9">The sequence shown here is derived from an EMBL/GenBank/DDBJ whole genome shotgun (WGS) entry which is preliminary data.</text>
</comment>
<evidence type="ECO:0000256" key="4">
    <source>
        <dbReference type="SAM" id="MobiDB-lite"/>
    </source>
</evidence>
<feature type="domain" description="Disease resistance protein winged helix" evidence="7">
    <location>
        <begin position="427"/>
        <end position="502"/>
    </location>
</feature>
<evidence type="ECO:0000259" key="7">
    <source>
        <dbReference type="Pfam" id="PF23559"/>
    </source>
</evidence>
<dbReference type="CDD" id="cd14798">
    <property type="entry name" value="RX-CC_like"/>
    <property type="match status" value="1"/>
</dbReference>
<evidence type="ECO:0000256" key="1">
    <source>
        <dbReference type="ARBA" id="ARBA00022737"/>
    </source>
</evidence>
<dbReference type="Pfam" id="PF23559">
    <property type="entry name" value="WHD_DRP"/>
    <property type="match status" value="1"/>
</dbReference>
<evidence type="ECO:0000259" key="6">
    <source>
        <dbReference type="Pfam" id="PF18052"/>
    </source>
</evidence>
<keyword evidence="3" id="KW-0611">Plant defense</keyword>
<name>A0A834Y7U0_TETSI</name>